<sequence length="46" mass="5140">MTMLLNLFIRCQDAIGTGLLTFQLKDCQQPRSCVTLFSSKGVFNIS</sequence>
<dbReference type="EMBL" id="VSSQ01000007">
    <property type="protein sequence ID" value="MPL58728.1"/>
    <property type="molecule type" value="Genomic_DNA"/>
</dbReference>
<organism evidence="1">
    <name type="scientific">bioreactor metagenome</name>
    <dbReference type="NCBI Taxonomy" id="1076179"/>
    <lineage>
        <taxon>unclassified sequences</taxon>
        <taxon>metagenomes</taxon>
        <taxon>ecological metagenomes</taxon>
    </lineage>
</organism>
<reference evidence="1" key="1">
    <citation type="submission" date="2019-08" db="EMBL/GenBank/DDBJ databases">
        <authorList>
            <person name="Kucharzyk K."/>
            <person name="Murdoch R.W."/>
            <person name="Higgins S."/>
            <person name="Loffler F."/>
        </authorList>
    </citation>
    <scope>NUCLEOTIDE SEQUENCE</scope>
</reference>
<gene>
    <name evidence="1" type="ORF">SDC9_04270</name>
</gene>
<accession>A0A644SVJ9</accession>
<proteinExistence type="predicted"/>
<dbReference type="AlphaFoldDB" id="A0A644SVJ9"/>
<name>A0A644SVJ9_9ZZZZ</name>
<comment type="caution">
    <text evidence="1">The sequence shown here is derived from an EMBL/GenBank/DDBJ whole genome shotgun (WGS) entry which is preliminary data.</text>
</comment>
<protein>
    <submittedName>
        <fullName evidence="1">Uncharacterized protein</fullName>
    </submittedName>
</protein>
<evidence type="ECO:0000313" key="1">
    <source>
        <dbReference type="EMBL" id="MPL58728.1"/>
    </source>
</evidence>